<feature type="transmembrane region" description="Helical" evidence="5">
    <location>
        <begin position="240"/>
        <end position="265"/>
    </location>
</feature>
<protein>
    <submittedName>
        <fullName evidence="10">MFS domain-containing protein</fullName>
    </submittedName>
</protein>
<evidence type="ECO:0000313" key="9">
    <source>
        <dbReference type="Proteomes" id="UP000050761"/>
    </source>
</evidence>
<keyword evidence="3 5" id="KW-1133">Transmembrane helix</keyword>
<dbReference type="PANTHER" id="PTHR23503">
    <property type="entry name" value="SOLUTE CARRIER FAMILY 2"/>
    <property type="match status" value="1"/>
</dbReference>
<dbReference type="InterPro" id="IPR045263">
    <property type="entry name" value="GLUT"/>
</dbReference>
<keyword evidence="2 5" id="KW-0812">Transmembrane</keyword>
<feature type="transmembrane region" description="Helical" evidence="5">
    <location>
        <begin position="153"/>
        <end position="175"/>
    </location>
</feature>
<dbReference type="InterPro" id="IPR005828">
    <property type="entry name" value="MFS_sugar_transport-like"/>
</dbReference>
<dbReference type="InterPro" id="IPR036259">
    <property type="entry name" value="MFS_trans_sf"/>
</dbReference>
<dbReference type="GO" id="GO:0015149">
    <property type="term" value="F:hexose transmembrane transporter activity"/>
    <property type="evidence" value="ECO:0007669"/>
    <property type="project" value="TreeGrafter"/>
</dbReference>
<organism evidence="8">
    <name type="scientific">Heligmosomoides polygyrus</name>
    <name type="common">Parasitic roundworm</name>
    <dbReference type="NCBI Taxonomy" id="6339"/>
    <lineage>
        <taxon>Eukaryota</taxon>
        <taxon>Metazoa</taxon>
        <taxon>Ecdysozoa</taxon>
        <taxon>Nematoda</taxon>
        <taxon>Chromadorea</taxon>
        <taxon>Rhabditida</taxon>
        <taxon>Rhabditina</taxon>
        <taxon>Rhabditomorpha</taxon>
        <taxon>Strongyloidea</taxon>
        <taxon>Heligmosomidae</taxon>
        <taxon>Heligmosomoides</taxon>
    </lineage>
</organism>
<dbReference type="SUPFAM" id="SSF103473">
    <property type="entry name" value="MFS general substrate transporter"/>
    <property type="match status" value="1"/>
</dbReference>
<evidence type="ECO:0000256" key="6">
    <source>
        <dbReference type="SAM" id="SignalP"/>
    </source>
</evidence>
<dbReference type="PANTHER" id="PTHR23503:SF46">
    <property type="entry name" value="MAJOR FACILITATOR SUPERFAMILY (MFS) PROFILE DOMAIN-CONTAINING PROTEIN"/>
    <property type="match status" value="1"/>
</dbReference>
<feature type="signal peptide" evidence="6">
    <location>
        <begin position="1"/>
        <end position="29"/>
    </location>
</feature>
<reference evidence="10" key="2">
    <citation type="submission" date="2019-09" db="UniProtKB">
        <authorList>
            <consortium name="WormBaseParasite"/>
        </authorList>
    </citation>
    <scope>IDENTIFICATION</scope>
</reference>
<sequence>MARRSTASLILICTVLSLITNFPSGYTNATINTAVTSVELYIRESFLLRGYNATDGEVAVVKGVIINCWFIMMVFGAIITPYITDTFGRKKGYIVATIIAAIASIIQYLSIIFHIPETFVFGRSCTAFCSPLADACLLLYLQILGMTAVLGNYLDILVLLPVVPLLLSLLFLLYVPETPKFLMIMRGDRESALKSLEFFRGDEKENEQVLDQYEREKFNAMDQERASLQEIAVTWNLRQAVYLAISVLFLTWSFYPMLTSSTAFFKQSNIHRAAAELISALLMVVFTISSAIGASFVDKYPRRFLVMFSGILSNIFLVMFAVFSLLAYKFVWVKYACIASAVCYCISFGMVLGPVSWFVAPELVPVKYKSLVFSLCFGANNVFIAITDFLAIILFERFGAIVFIPLFTIPSCVCLIFIYLYLPETMGKEIHEIIEEMLRMANKSSTKFEENSQRVRPSRDVLSDQPFTVTRM</sequence>
<gene>
    <name evidence="8" type="ORF">HPBE_LOCUS7530</name>
</gene>
<feature type="transmembrane region" description="Helical" evidence="5">
    <location>
        <begin position="402"/>
        <end position="422"/>
    </location>
</feature>
<feature type="domain" description="Major facilitator superfamily (MFS) profile" evidence="7">
    <location>
        <begin position="13"/>
        <end position="426"/>
    </location>
</feature>
<dbReference type="InterPro" id="IPR020846">
    <property type="entry name" value="MFS_dom"/>
</dbReference>
<evidence type="ECO:0000256" key="5">
    <source>
        <dbReference type="SAM" id="Phobius"/>
    </source>
</evidence>
<comment type="subcellular location">
    <subcellularLocation>
        <location evidence="1">Membrane</location>
        <topology evidence="1">Multi-pass membrane protein</topology>
    </subcellularLocation>
</comment>
<dbReference type="WBParaSite" id="HPBE_0000752901-mRNA-1">
    <property type="protein sequence ID" value="HPBE_0000752901-mRNA-1"/>
    <property type="gene ID" value="HPBE_0000752901"/>
</dbReference>
<feature type="transmembrane region" description="Helical" evidence="5">
    <location>
        <begin position="92"/>
        <end position="115"/>
    </location>
</feature>
<evidence type="ECO:0000259" key="7">
    <source>
        <dbReference type="PROSITE" id="PS50850"/>
    </source>
</evidence>
<proteinExistence type="predicted"/>
<evidence type="ECO:0000313" key="10">
    <source>
        <dbReference type="WBParaSite" id="HPBE_0000752901-mRNA-1"/>
    </source>
</evidence>
<evidence type="ECO:0000256" key="4">
    <source>
        <dbReference type="ARBA" id="ARBA00023136"/>
    </source>
</evidence>
<keyword evidence="6" id="KW-0732">Signal</keyword>
<feature type="transmembrane region" description="Helical" evidence="5">
    <location>
        <begin position="335"/>
        <end position="359"/>
    </location>
</feature>
<dbReference type="PROSITE" id="PS50850">
    <property type="entry name" value="MFS"/>
    <property type="match status" value="1"/>
</dbReference>
<keyword evidence="9" id="KW-1185">Reference proteome</keyword>
<feature type="transmembrane region" description="Helical" evidence="5">
    <location>
        <begin position="303"/>
        <end position="328"/>
    </location>
</feature>
<dbReference type="Pfam" id="PF00083">
    <property type="entry name" value="Sugar_tr"/>
    <property type="match status" value="2"/>
</dbReference>
<dbReference type="OrthoDB" id="8120565at2759"/>
<feature type="chain" id="PRO_5044596656" evidence="6">
    <location>
        <begin position="30"/>
        <end position="472"/>
    </location>
</feature>
<keyword evidence="4 5" id="KW-0472">Membrane</keyword>
<feature type="transmembrane region" description="Helical" evidence="5">
    <location>
        <begin position="371"/>
        <end position="395"/>
    </location>
</feature>
<feature type="transmembrane region" description="Helical" evidence="5">
    <location>
        <begin position="277"/>
        <end position="297"/>
    </location>
</feature>
<evidence type="ECO:0000256" key="1">
    <source>
        <dbReference type="ARBA" id="ARBA00004141"/>
    </source>
</evidence>
<evidence type="ECO:0000256" key="3">
    <source>
        <dbReference type="ARBA" id="ARBA00022989"/>
    </source>
</evidence>
<name>A0A3P8BIC6_HELPZ</name>
<dbReference type="EMBL" id="UZAH01025911">
    <property type="protein sequence ID" value="VDO72625.1"/>
    <property type="molecule type" value="Genomic_DNA"/>
</dbReference>
<accession>A0A3P8BIC6</accession>
<dbReference type="Proteomes" id="UP000050761">
    <property type="component" value="Unassembled WGS sequence"/>
</dbReference>
<dbReference type="GO" id="GO:0016020">
    <property type="term" value="C:membrane"/>
    <property type="evidence" value="ECO:0007669"/>
    <property type="project" value="UniProtKB-SubCell"/>
</dbReference>
<dbReference type="Gene3D" id="1.20.1250.20">
    <property type="entry name" value="MFS general substrate transporter like domains"/>
    <property type="match status" value="1"/>
</dbReference>
<dbReference type="AlphaFoldDB" id="A0A3P8BIC6"/>
<reference evidence="8 9" key="1">
    <citation type="submission" date="2018-11" db="EMBL/GenBank/DDBJ databases">
        <authorList>
            <consortium name="Pathogen Informatics"/>
        </authorList>
    </citation>
    <scope>NUCLEOTIDE SEQUENCE [LARGE SCALE GENOMIC DNA]</scope>
</reference>
<evidence type="ECO:0000313" key="8">
    <source>
        <dbReference type="EMBL" id="VDO72625.1"/>
    </source>
</evidence>
<feature type="transmembrane region" description="Helical" evidence="5">
    <location>
        <begin position="60"/>
        <end position="80"/>
    </location>
</feature>
<evidence type="ECO:0000256" key="2">
    <source>
        <dbReference type="ARBA" id="ARBA00022692"/>
    </source>
</evidence>